<reference evidence="2" key="1">
    <citation type="journal article" date="2019" name="Int. J. Syst. Evol. Microbiol.">
        <title>The Global Catalogue of Microorganisms (GCM) 10K type strain sequencing project: providing services to taxonomists for standard genome sequencing and annotation.</title>
        <authorList>
            <consortium name="The Broad Institute Genomics Platform"/>
            <consortium name="The Broad Institute Genome Sequencing Center for Infectious Disease"/>
            <person name="Wu L."/>
            <person name="Ma J."/>
        </authorList>
    </citation>
    <scope>NUCLEOTIDE SEQUENCE [LARGE SCALE GENOMIC DNA]</scope>
    <source>
        <strain evidence="2">CCUG 53903</strain>
    </source>
</reference>
<evidence type="ECO:0000313" key="2">
    <source>
        <dbReference type="Proteomes" id="UP001596058"/>
    </source>
</evidence>
<comment type="caution">
    <text evidence="1">The sequence shown here is derived from an EMBL/GenBank/DDBJ whole genome shotgun (WGS) entry which is preliminary data.</text>
</comment>
<name>A0ABW1CQH0_9ACTN</name>
<evidence type="ECO:0000313" key="1">
    <source>
        <dbReference type="EMBL" id="MFC5827467.1"/>
    </source>
</evidence>
<gene>
    <name evidence="1" type="ORF">ACFPZ3_26695</name>
</gene>
<keyword evidence="2" id="KW-1185">Reference proteome</keyword>
<dbReference type="EMBL" id="JBHSPA010000029">
    <property type="protein sequence ID" value="MFC5827467.1"/>
    <property type="molecule type" value="Genomic_DNA"/>
</dbReference>
<dbReference type="Proteomes" id="UP001596058">
    <property type="component" value="Unassembled WGS sequence"/>
</dbReference>
<protein>
    <submittedName>
        <fullName evidence="1">Uncharacterized protein</fullName>
    </submittedName>
</protein>
<sequence>MSIATGKQGRSRLRLLQLSGAIGALLFAMGVTALPASAAVQACSGQVESNVCLTISPLGNGRYAVDVGLDFRIGHDEAQTIIDAFGDPASATVLDDDNNVLRTLFVAPVTGLGASDEAGFSVSARAEGAGGLLNVDTGIDTLRARVTLYDPRTGGTRTFTSPVAAITIVP</sequence>
<accession>A0ABW1CQH0</accession>
<dbReference type="RefSeq" id="WP_379516969.1">
    <property type="nucleotide sequence ID" value="NZ_JBHSPA010000029.1"/>
</dbReference>
<proteinExistence type="predicted"/>
<dbReference type="InterPro" id="IPR006311">
    <property type="entry name" value="TAT_signal"/>
</dbReference>
<organism evidence="1 2">
    <name type="scientific">Nonomuraea insulae</name>
    <dbReference type="NCBI Taxonomy" id="1616787"/>
    <lineage>
        <taxon>Bacteria</taxon>
        <taxon>Bacillati</taxon>
        <taxon>Actinomycetota</taxon>
        <taxon>Actinomycetes</taxon>
        <taxon>Streptosporangiales</taxon>
        <taxon>Streptosporangiaceae</taxon>
        <taxon>Nonomuraea</taxon>
    </lineage>
</organism>
<dbReference type="PROSITE" id="PS51318">
    <property type="entry name" value="TAT"/>
    <property type="match status" value="1"/>
</dbReference>